<feature type="transmembrane region" description="Helical" evidence="2">
    <location>
        <begin position="250"/>
        <end position="271"/>
    </location>
</feature>
<evidence type="ECO:0000256" key="2">
    <source>
        <dbReference type="SAM" id="Phobius"/>
    </source>
</evidence>
<accession>A0A5A7U7P6</accession>
<dbReference type="GO" id="GO:0003972">
    <property type="term" value="F:RNA ligase (ATP) activity"/>
    <property type="evidence" value="ECO:0007669"/>
    <property type="project" value="InterPro"/>
</dbReference>
<dbReference type="InterPro" id="IPR038837">
    <property type="entry name" value="tRNA_ligase_1"/>
</dbReference>
<name>A0A5A7U7P6_CUCMM</name>
<feature type="transmembrane region" description="Helical" evidence="2">
    <location>
        <begin position="213"/>
        <end position="229"/>
    </location>
</feature>
<dbReference type="AlphaFoldDB" id="A0A5A7U7P6"/>
<evidence type="ECO:0000313" key="4">
    <source>
        <dbReference type="Proteomes" id="UP000321393"/>
    </source>
</evidence>
<reference evidence="3 4" key="1">
    <citation type="submission" date="2019-08" db="EMBL/GenBank/DDBJ databases">
        <title>Draft genome sequences of two oriental melons (Cucumis melo L. var makuwa).</title>
        <authorList>
            <person name="Kwon S.-Y."/>
        </authorList>
    </citation>
    <scope>NUCLEOTIDE SEQUENCE [LARGE SCALE GENOMIC DNA]</scope>
    <source>
        <strain evidence="4">cv. SW 3</strain>
        <tissue evidence="3">Leaf</tissue>
    </source>
</reference>
<feature type="transmembrane region" description="Helical" evidence="2">
    <location>
        <begin position="291"/>
        <end position="314"/>
    </location>
</feature>
<keyword evidence="2" id="KW-1133">Transmembrane helix</keyword>
<dbReference type="PANTHER" id="PTHR35460:SF1">
    <property type="entry name" value="TRNA LIGASE 1"/>
    <property type="match status" value="1"/>
</dbReference>
<sequence>MPYNQRRGGRGEQKWKEKAEVDRSPTESEAAAELTNQATPGLAHRAIWKPKAYGTTSGAAVIEGEKAPTNGTSTENKGSNAGLAVQGGVVGLSQLCKSNQIEKFIVDNSAYTHEEIRATFYPKFENEKSDQEIKSLKTFSFLFFFDAQSSVQNIMEVEKAPRKLILLFGYCLMEVLIQMKFHRGRIGLSSLQPWEFNISVDRRFSEAFHFDGWMFWVLLIFYTRPGILHQRFMLIMDGWWLRRSTRLAHTYLSSVLFVVGRGTGFPLFFSLPLVEDLALKVAESIAEMVKIFIAFPQLLQSAVVAFLVAGELYLKKKRLTQWMARHIGVTAEAAVARQRTSGFLPGIVPRIFSRSIGCEASSLEGELSVTSFGTHTPRTSVYIPGIVPRTFSQSIGWQASSLEEELKCNPKRSKRWPLRFQRVGNARIVLETTENAFQVKETG</sequence>
<organism evidence="3 4">
    <name type="scientific">Cucumis melo var. makuwa</name>
    <name type="common">Oriental melon</name>
    <dbReference type="NCBI Taxonomy" id="1194695"/>
    <lineage>
        <taxon>Eukaryota</taxon>
        <taxon>Viridiplantae</taxon>
        <taxon>Streptophyta</taxon>
        <taxon>Embryophyta</taxon>
        <taxon>Tracheophyta</taxon>
        <taxon>Spermatophyta</taxon>
        <taxon>Magnoliopsida</taxon>
        <taxon>eudicotyledons</taxon>
        <taxon>Gunneridae</taxon>
        <taxon>Pentapetalae</taxon>
        <taxon>rosids</taxon>
        <taxon>fabids</taxon>
        <taxon>Cucurbitales</taxon>
        <taxon>Cucurbitaceae</taxon>
        <taxon>Benincaseae</taxon>
        <taxon>Cucumis</taxon>
    </lineage>
</organism>
<keyword evidence="2" id="KW-0472">Membrane</keyword>
<keyword evidence="2" id="KW-0812">Transmembrane</keyword>
<dbReference type="EMBL" id="SSTE01011134">
    <property type="protein sequence ID" value="KAA0051943.1"/>
    <property type="molecule type" value="Genomic_DNA"/>
</dbReference>
<evidence type="ECO:0000256" key="1">
    <source>
        <dbReference type="SAM" id="MobiDB-lite"/>
    </source>
</evidence>
<feature type="region of interest" description="Disordered" evidence="1">
    <location>
        <begin position="1"/>
        <end position="38"/>
    </location>
</feature>
<comment type="caution">
    <text evidence="3">The sequence shown here is derived from an EMBL/GenBank/DDBJ whole genome shotgun (WGS) entry which is preliminary data.</text>
</comment>
<dbReference type="OrthoDB" id="1912039at2759"/>
<dbReference type="GO" id="GO:0006388">
    <property type="term" value="P:tRNA splicing, via endonucleolytic cleavage and ligation"/>
    <property type="evidence" value="ECO:0007669"/>
    <property type="project" value="InterPro"/>
</dbReference>
<dbReference type="STRING" id="1194695.A0A5A7U7P6"/>
<feature type="compositionally biased region" description="Basic and acidic residues" evidence="1">
    <location>
        <begin position="9"/>
        <end position="26"/>
    </location>
</feature>
<gene>
    <name evidence="3" type="ORF">E6C27_scaffold60G004060</name>
</gene>
<dbReference type="PANTHER" id="PTHR35460">
    <property type="entry name" value="TRNA LIGASE 1"/>
    <property type="match status" value="1"/>
</dbReference>
<evidence type="ECO:0000313" key="3">
    <source>
        <dbReference type="EMBL" id="KAA0051943.1"/>
    </source>
</evidence>
<proteinExistence type="predicted"/>
<protein>
    <submittedName>
        <fullName evidence="3">Uncharacterized protein</fullName>
    </submittedName>
</protein>
<dbReference type="Proteomes" id="UP000321393">
    <property type="component" value="Unassembled WGS sequence"/>
</dbReference>